<dbReference type="EMBL" id="JBHSFQ010000019">
    <property type="protein sequence ID" value="MFC4563928.1"/>
    <property type="molecule type" value="Genomic_DNA"/>
</dbReference>
<proteinExistence type="inferred from homology"/>
<keyword evidence="5 8" id="KW-0812">Transmembrane</keyword>
<keyword evidence="7 8" id="KW-0472">Membrane</keyword>
<accession>A0ABV9DZP4</accession>
<keyword evidence="10" id="KW-1185">Reference proteome</keyword>
<dbReference type="SUPFAM" id="SSF144083">
    <property type="entry name" value="Magnesium transport protein CorA, transmembrane region"/>
    <property type="match status" value="1"/>
</dbReference>
<dbReference type="InterPro" id="IPR002523">
    <property type="entry name" value="MgTranspt_CorA/ZnTranspt_ZntB"/>
</dbReference>
<comment type="subcellular location">
    <subcellularLocation>
        <location evidence="1">Cell membrane</location>
        <topology evidence="1">Multi-pass membrane protein</topology>
    </subcellularLocation>
</comment>
<comment type="caution">
    <text evidence="9">The sequence shown here is derived from an EMBL/GenBank/DDBJ whole genome shotgun (WGS) entry which is preliminary data.</text>
</comment>
<dbReference type="SUPFAM" id="SSF143865">
    <property type="entry name" value="CorA soluble domain-like"/>
    <property type="match status" value="1"/>
</dbReference>
<comment type="similarity">
    <text evidence="2">Belongs to the CorA metal ion transporter (MIT) (TC 1.A.35) family.</text>
</comment>
<keyword evidence="6 8" id="KW-1133">Transmembrane helix</keyword>
<dbReference type="Gene3D" id="3.30.460.20">
    <property type="entry name" value="CorA soluble domain-like"/>
    <property type="match status" value="1"/>
</dbReference>
<evidence type="ECO:0000256" key="7">
    <source>
        <dbReference type="ARBA" id="ARBA00023136"/>
    </source>
</evidence>
<keyword evidence="4" id="KW-1003">Cell membrane</keyword>
<name>A0ABV9DZP4_9ACTN</name>
<keyword evidence="3" id="KW-0813">Transport</keyword>
<protein>
    <submittedName>
        <fullName evidence="9">Magnesium and cobalt transport protein CorA</fullName>
    </submittedName>
</protein>
<feature type="transmembrane region" description="Helical" evidence="8">
    <location>
        <begin position="361"/>
        <end position="381"/>
    </location>
</feature>
<gene>
    <name evidence="9" type="ORF">ACFO4E_18870</name>
</gene>
<dbReference type="InterPro" id="IPR045863">
    <property type="entry name" value="CorA_TM1_TM2"/>
</dbReference>
<sequence>MPQRRPLSWLPAFRMPLQNRISVDDPAPEYAMDPRADSARTPSMHESVIDAAIYVDGRRQDTPADLGNLAELHRHTPRTEGAMAWIGLLRPVEAQVLAAADEFGLHELAVEDAIVAHQRPKVERYDDSLFVVLRAARYLDAAEQVEFGEIHVFTGPHFVLTVRHSDAPDLAAVRRRLEADPDLLAHGPIAVLYGILDAVVDGYAPVVAGLQNDIDEIETQVFDRDPNVSRRIYELSREVIGFQRAAHPLLEVLRSLIDGLADEEAHAELRRYLRDVADHATAAAERSDAFRQMLQDILAVNATLVSQAQNEEMRHLTEASYRQGEVTKKISAWAAILFAPTLVAGIYGMNFDHMPELHWTLGYPFALSLMATGCVVLYLLFKRSNWM</sequence>
<evidence type="ECO:0000313" key="10">
    <source>
        <dbReference type="Proteomes" id="UP001595923"/>
    </source>
</evidence>
<evidence type="ECO:0000256" key="6">
    <source>
        <dbReference type="ARBA" id="ARBA00022989"/>
    </source>
</evidence>
<dbReference type="CDD" id="cd12830">
    <property type="entry name" value="MtCorA-like"/>
    <property type="match status" value="1"/>
</dbReference>
<dbReference type="RefSeq" id="WP_378576617.1">
    <property type="nucleotide sequence ID" value="NZ_JBHSFQ010000019.1"/>
</dbReference>
<dbReference type="PANTHER" id="PTHR46494">
    <property type="entry name" value="CORA FAMILY METAL ION TRANSPORTER (EUROFUNG)"/>
    <property type="match status" value="1"/>
</dbReference>
<evidence type="ECO:0000256" key="5">
    <source>
        <dbReference type="ARBA" id="ARBA00022692"/>
    </source>
</evidence>
<organism evidence="9 10">
    <name type="scientific">Nocardiopsis mangrovi</name>
    <dbReference type="NCBI Taxonomy" id="1179818"/>
    <lineage>
        <taxon>Bacteria</taxon>
        <taxon>Bacillati</taxon>
        <taxon>Actinomycetota</taxon>
        <taxon>Actinomycetes</taxon>
        <taxon>Streptosporangiales</taxon>
        <taxon>Nocardiopsidaceae</taxon>
        <taxon>Nocardiopsis</taxon>
    </lineage>
</organism>
<dbReference type="InterPro" id="IPR045861">
    <property type="entry name" value="CorA_cytoplasmic_dom"/>
</dbReference>
<reference evidence="10" key="1">
    <citation type="journal article" date="2019" name="Int. J. Syst. Evol. Microbiol.">
        <title>The Global Catalogue of Microorganisms (GCM) 10K type strain sequencing project: providing services to taxonomists for standard genome sequencing and annotation.</title>
        <authorList>
            <consortium name="The Broad Institute Genomics Platform"/>
            <consortium name="The Broad Institute Genome Sequencing Center for Infectious Disease"/>
            <person name="Wu L."/>
            <person name="Ma J."/>
        </authorList>
    </citation>
    <scope>NUCLEOTIDE SEQUENCE [LARGE SCALE GENOMIC DNA]</scope>
    <source>
        <strain evidence="10">XZYJ18</strain>
    </source>
</reference>
<evidence type="ECO:0000256" key="1">
    <source>
        <dbReference type="ARBA" id="ARBA00004651"/>
    </source>
</evidence>
<feature type="transmembrane region" description="Helical" evidence="8">
    <location>
        <begin position="330"/>
        <end position="349"/>
    </location>
</feature>
<evidence type="ECO:0000256" key="2">
    <source>
        <dbReference type="ARBA" id="ARBA00009765"/>
    </source>
</evidence>
<evidence type="ECO:0000313" key="9">
    <source>
        <dbReference type="EMBL" id="MFC4563928.1"/>
    </source>
</evidence>
<evidence type="ECO:0000256" key="4">
    <source>
        <dbReference type="ARBA" id="ARBA00022475"/>
    </source>
</evidence>
<dbReference type="PANTHER" id="PTHR46494:SF1">
    <property type="entry name" value="CORA FAMILY METAL ION TRANSPORTER (EUROFUNG)"/>
    <property type="match status" value="1"/>
</dbReference>
<dbReference type="Gene3D" id="1.20.58.340">
    <property type="entry name" value="Magnesium transport protein CorA, transmembrane region"/>
    <property type="match status" value="2"/>
</dbReference>
<dbReference type="Proteomes" id="UP001595923">
    <property type="component" value="Unassembled WGS sequence"/>
</dbReference>
<evidence type="ECO:0000256" key="8">
    <source>
        <dbReference type="SAM" id="Phobius"/>
    </source>
</evidence>
<evidence type="ECO:0000256" key="3">
    <source>
        <dbReference type="ARBA" id="ARBA00022448"/>
    </source>
</evidence>
<dbReference type="Pfam" id="PF01544">
    <property type="entry name" value="CorA"/>
    <property type="match status" value="1"/>
</dbReference>